<dbReference type="EMBL" id="ML210155">
    <property type="protein sequence ID" value="TFK28568.1"/>
    <property type="molecule type" value="Genomic_DNA"/>
</dbReference>
<dbReference type="Proteomes" id="UP000307440">
    <property type="component" value="Unassembled WGS sequence"/>
</dbReference>
<reference evidence="1 2" key="1">
    <citation type="journal article" date="2019" name="Nat. Ecol. Evol.">
        <title>Megaphylogeny resolves global patterns of mushroom evolution.</title>
        <authorList>
            <person name="Varga T."/>
            <person name="Krizsan K."/>
            <person name="Foldi C."/>
            <person name="Dima B."/>
            <person name="Sanchez-Garcia M."/>
            <person name="Sanchez-Ramirez S."/>
            <person name="Szollosi G.J."/>
            <person name="Szarkandi J.G."/>
            <person name="Papp V."/>
            <person name="Albert L."/>
            <person name="Andreopoulos W."/>
            <person name="Angelini C."/>
            <person name="Antonin V."/>
            <person name="Barry K.W."/>
            <person name="Bougher N.L."/>
            <person name="Buchanan P."/>
            <person name="Buyck B."/>
            <person name="Bense V."/>
            <person name="Catcheside P."/>
            <person name="Chovatia M."/>
            <person name="Cooper J."/>
            <person name="Damon W."/>
            <person name="Desjardin D."/>
            <person name="Finy P."/>
            <person name="Geml J."/>
            <person name="Haridas S."/>
            <person name="Hughes K."/>
            <person name="Justo A."/>
            <person name="Karasinski D."/>
            <person name="Kautmanova I."/>
            <person name="Kiss B."/>
            <person name="Kocsube S."/>
            <person name="Kotiranta H."/>
            <person name="LaButti K.M."/>
            <person name="Lechner B.E."/>
            <person name="Liimatainen K."/>
            <person name="Lipzen A."/>
            <person name="Lukacs Z."/>
            <person name="Mihaltcheva S."/>
            <person name="Morgado L.N."/>
            <person name="Niskanen T."/>
            <person name="Noordeloos M.E."/>
            <person name="Ohm R.A."/>
            <person name="Ortiz-Santana B."/>
            <person name="Ovrebo C."/>
            <person name="Racz N."/>
            <person name="Riley R."/>
            <person name="Savchenko A."/>
            <person name="Shiryaev A."/>
            <person name="Soop K."/>
            <person name="Spirin V."/>
            <person name="Szebenyi C."/>
            <person name="Tomsovsky M."/>
            <person name="Tulloss R.E."/>
            <person name="Uehling J."/>
            <person name="Grigoriev I.V."/>
            <person name="Vagvolgyi C."/>
            <person name="Papp T."/>
            <person name="Martin F.M."/>
            <person name="Miettinen O."/>
            <person name="Hibbett D.S."/>
            <person name="Nagy L.G."/>
        </authorList>
    </citation>
    <scope>NUCLEOTIDE SEQUENCE [LARGE SCALE GENOMIC DNA]</scope>
    <source>
        <strain evidence="1 2">CBS 121175</strain>
    </source>
</reference>
<gene>
    <name evidence="1" type="ORF">FA15DRAFT_652791</name>
</gene>
<organism evidence="1 2">
    <name type="scientific">Coprinopsis marcescibilis</name>
    <name type="common">Agaric fungus</name>
    <name type="synonym">Psathyrella marcescibilis</name>
    <dbReference type="NCBI Taxonomy" id="230819"/>
    <lineage>
        <taxon>Eukaryota</taxon>
        <taxon>Fungi</taxon>
        <taxon>Dikarya</taxon>
        <taxon>Basidiomycota</taxon>
        <taxon>Agaricomycotina</taxon>
        <taxon>Agaricomycetes</taxon>
        <taxon>Agaricomycetidae</taxon>
        <taxon>Agaricales</taxon>
        <taxon>Agaricineae</taxon>
        <taxon>Psathyrellaceae</taxon>
        <taxon>Coprinopsis</taxon>
    </lineage>
</organism>
<proteinExistence type="predicted"/>
<sequence>MYEKTKITFTIKHLGSLSFYRPLDHRVEGLGHGHGGNRRERSRIGWLIEVEALATKTHMEIVGQAADAVRNNSYPFQQELACSPPQIAALKTCLVTKTQQLYVKGSLRGVVPEMIPTDVLYRQRKLSQWTVLVHSAQVHESHALTSHRNPPV</sequence>
<name>A0A5C3L750_COPMA</name>
<evidence type="ECO:0000313" key="1">
    <source>
        <dbReference type="EMBL" id="TFK28568.1"/>
    </source>
</evidence>
<evidence type="ECO:0000313" key="2">
    <source>
        <dbReference type="Proteomes" id="UP000307440"/>
    </source>
</evidence>
<accession>A0A5C3L750</accession>
<keyword evidence="2" id="KW-1185">Reference proteome</keyword>
<protein>
    <submittedName>
        <fullName evidence="1">Uncharacterized protein</fullName>
    </submittedName>
</protein>
<dbReference type="AlphaFoldDB" id="A0A5C3L750"/>